<dbReference type="Gene3D" id="1.10.10.60">
    <property type="entry name" value="Homeodomain-like"/>
    <property type="match status" value="1"/>
</dbReference>
<proteinExistence type="predicted"/>
<dbReference type="GO" id="GO:0000428">
    <property type="term" value="C:DNA-directed RNA polymerase complex"/>
    <property type="evidence" value="ECO:0007669"/>
    <property type="project" value="UniProtKB-KW"/>
</dbReference>
<keyword evidence="2" id="KW-0479">Metal-binding</keyword>
<dbReference type="PROSITE" id="PS01112">
    <property type="entry name" value="RNA_POL_N_8KD"/>
    <property type="match status" value="1"/>
</dbReference>
<evidence type="ECO:0000256" key="3">
    <source>
        <dbReference type="ARBA" id="ARBA00022833"/>
    </source>
</evidence>
<keyword evidence="3" id="KW-0862">Zinc</keyword>
<dbReference type="GO" id="GO:0008270">
    <property type="term" value="F:zinc ion binding"/>
    <property type="evidence" value="ECO:0007669"/>
    <property type="project" value="InterPro"/>
</dbReference>
<organism evidence="5">
    <name type="scientific">viral metagenome</name>
    <dbReference type="NCBI Taxonomy" id="1070528"/>
    <lineage>
        <taxon>unclassified sequences</taxon>
        <taxon>metagenomes</taxon>
        <taxon>organismal metagenomes</taxon>
    </lineage>
</organism>
<dbReference type="PANTHER" id="PTHR23431">
    <property type="entry name" value="DNA-DIRECTED RNA POLYMERASES I, II, AND III SUBUNIT RPABC5 FAMILY MEMBER"/>
    <property type="match status" value="1"/>
</dbReference>
<dbReference type="AlphaFoldDB" id="A0A6C0BF38"/>
<accession>A0A6C0BF38</accession>
<dbReference type="Pfam" id="PF01194">
    <property type="entry name" value="RNA_pol_N"/>
    <property type="match status" value="1"/>
</dbReference>
<dbReference type="InterPro" id="IPR020789">
    <property type="entry name" value="RNA_pol_suN_Zn-BS"/>
</dbReference>
<dbReference type="PANTHER" id="PTHR23431:SF3">
    <property type="entry name" value="DNA-DIRECTED RNA POLYMERASES I, II, AND III SUBUNIT RPABC5"/>
    <property type="match status" value="1"/>
</dbReference>
<dbReference type="PIRSF" id="PIRSF005653">
    <property type="entry name" value="RNA_pol_N/8_sub"/>
    <property type="match status" value="1"/>
</dbReference>
<dbReference type="SUPFAM" id="SSF46924">
    <property type="entry name" value="RNA polymerase subunit RPB10"/>
    <property type="match status" value="1"/>
</dbReference>
<dbReference type="GO" id="GO:0003677">
    <property type="term" value="F:DNA binding"/>
    <property type="evidence" value="ECO:0007669"/>
    <property type="project" value="InterPro"/>
</dbReference>
<dbReference type="InterPro" id="IPR000268">
    <property type="entry name" value="RPABC5/Rpb10"/>
</dbReference>
<evidence type="ECO:0000313" key="5">
    <source>
        <dbReference type="EMBL" id="QHS90592.1"/>
    </source>
</evidence>
<dbReference type="InterPro" id="IPR023580">
    <property type="entry name" value="RNA_pol_su_RPB10"/>
</dbReference>
<protein>
    <recommendedName>
        <fullName evidence="6">DNA-directed RNA polymerase</fullName>
    </recommendedName>
</protein>
<evidence type="ECO:0000256" key="1">
    <source>
        <dbReference type="ARBA" id="ARBA00022478"/>
    </source>
</evidence>
<sequence>MIIPVRCFTCGKVLADKWEYYENRCKEIEKENIEVPKHFDKHPKGKVLDELQLTKMCCRRHMLGHVDLIETI</sequence>
<keyword evidence="4" id="KW-0804">Transcription</keyword>
<dbReference type="GO" id="GO:0003899">
    <property type="term" value="F:DNA-directed RNA polymerase activity"/>
    <property type="evidence" value="ECO:0007669"/>
    <property type="project" value="InterPro"/>
</dbReference>
<reference evidence="5" key="1">
    <citation type="journal article" date="2020" name="Nature">
        <title>Giant virus diversity and host interactions through global metagenomics.</title>
        <authorList>
            <person name="Schulz F."/>
            <person name="Roux S."/>
            <person name="Paez-Espino D."/>
            <person name="Jungbluth S."/>
            <person name="Walsh D.A."/>
            <person name="Denef V.J."/>
            <person name="McMahon K.D."/>
            <person name="Konstantinidis K.T."/>
            <person name="Eloe-Fadrosh E.A."/>
            <person name="Kyrpides N.C."/>
            <person name="Woyke T."/>
        </authorList>
    </citation>
    <scope>NUCLEOTIDE SEQUENCE</scope>
    <source>
        <strain evidence="5">GVMAG-M-3300010354-11</strain>
    </source>
</reference>
<dbReference type="EMBL" id="MN739141">
    <property type="protein sequence ID" value="QHS90592.1"/>
    <property type="molecule type" value="Genomic_DNA"/>
</dbReference>
<evidence type="ECO:0008006" key="6">
    <source>
        <dbReference type="Google" id="ProtNLM"/>
    </source>
</evidence>
<evidence type="ECO:0000256" key="2">
    <source>
        <dbReference type="ARBA" id="ARBA00022723"/>
    </source>
</evidence>
<keyword evidence="1" id="KW-0240">DNA-directed RNA polymerase</keyword>
<dbReference type="GO" id="GO:0006351">
    <property type="term" value="P:DNA-templated transcription"/>
    <property type="evidence" value="ECO:0007669"/>
    <property type="project" value="InterPro"/>
</dbReference>
<evidence type="ECO:0000256" key="4">
    <source>
        <dbReference type="ARBA" id="ARBA00023163"/>
    </source>
</evidence>
<name>A0A6C0BF38_9ZZZZ</name>